<evidence type="ECO:0008006" key="5">
    <source>
        <dbReference type="Google" id="ProtNLM"/>
    </source>
</evidence>
<gene>
    <name evidence="3" type="ORF">POM88_026217</name>
</gene>
<dbReference type="InterPro" id="IPR004330">
    <property type="entry name" value="FAR1_DNA_bnd_dom"/>
</dbReference>
<reference evidence="3" key="2">
    <citation type="submission" date="2023-05" db="EMBL/GenBank/DDBJ databases">
        <authorList>
            <person name="Schelkunov M.I."/>
        </authorList>
    </citation>
    <scope>NUCLEOTIDE SEQUENCE</scope>
    <source>
        <strain evidence="3">Hsosn_3</strain>
        <tissue evidence="3">Leaf</tissue>
    </source>
</reference>
<comment type="caution">
    <text evidence="3">The sequence shown here is derived from an EMBL/GenBank/DDBJ whole genome shotgun (WGS) entry which is preliminary data.</text>
</comment>
<dbReference type="AlphaFoldDB" id="A0AAD8MPS1"/>
<evidence type="ECO:0000313" key="3">
    <source>
        <dbReference type="EMBL" id="KAK1379473.1"/>
    </source>
</evidence>
<dbReference type="InterPro" id="IPR018289">
    <property type="entry name" value="MULE_transposase_dom"/>
</dbReference>
<dbReference type="Pfam" id="PF10551">
    <property type="entry name" value="MULE"/>
    <property type="match status" value="1"/>
</dbReference>
<protein>
    <recommendedName>
        <fullName evidence="5">Protein FAR1-RELATED SEQUENCE</fullName>
    </recommendedName>
</protein>
<dbReference type="Pfam" id="PF03101">
    <property type="entry name" value="FAR1"/>
    <property type="match status" value="1"/>
</dbReference>
<keyword evidence="4" id="KW-1185">Reference proteome</keyword>
<organism evidence="3 4">
    <name type="scientific">Heracleum sosnowskyi</name>
    <dbReference type="NCBI Taxonomy" id="360622"/>
    <lineage>
        <taxon>Eukaryota</taxon>
        <taxon>Viridiplantae</taxon>
        <taxon>Streptophyta</taxon>
        <taxon>Embryophyta</taxon>
        <taxon>Tracheophyta</taxon>
        <taxon>Spermatophyta</taxon>
        <taxon>Magnoliopsida</taxon>
        <taxon>eudicotyledons</taxon>
        <taxon>Gunneridae</taxon>
        <taxon>Pentapetalae</taxon>
        <taxon>asterids</taxon>
        <taxon>campanulids</taxon>
        <taxon>Apiales</taxon>
        <taxon>Apiaceae</taxon>
        <taxon>Apioideae</taxon>
        <taxon>apioid superclade</taxon>
        <taxon>Tordylieae</taxon>
        <taxon>Tordyliinae</taxon>
        <taxon>Heracleum</taxon>
    </lineage>
</organism>
<evidence type="ECO:0000259" key="1">
    <source>
        <dbReference type="Pfam" id="PF03101"/>
    </source>
</evidence>
<reference evidence="3" key="1">
    <citation type="submission" date="2023-02" db="EMBL/GenBank/DDBJ databases">
        <title>Genome of toxic invasive species Heracleum sosnowskyi carries increased number of genes despite the absence of recent whole-genome duplications.</title>
        <authorList>
            <person name="Schelkunov M."/>
            <person name="Shtratnikova V."/>
            <person name="Makarenko M."/>
            <person name="Klepikova A."/>
            <person name="Omelchenko D."/>
            <person name="Novikova G."/>
            <person name="Obukhova E."/>
            <person name="Bogdanov V."/>
            <person name="Penin A."/>
            <person name="Logacheva M."/>
        </authorList>
    </citation>
    <scope>NUCLEOTIDE SEQUENCE</scope>
    <source>
        <strain evidence="3">Hsosn_3</strain>
        <tissue evidence="3">Leaf</tissue>
    </source>
</reference>
<name>A0AAD8MPS1_9APIA</name>
<dbReference type="Proteomes" id="UP001237642">
    <property type="component" value="Unassembled WGS sequence"/>
</dbReference>
<dbReference type="PANTHER" id="PTHR47718">
    <property type="entry name" value="OS01G0519700 PROTEIN"/>
    <property type="match status" value="1"/>
</dbReference>
<accession>A0AAD8MPS1</accession>
<evidence type="ECO:0000259" key="2">
    <source>
        <dbReference type="Pfam" id="PF10551"/>
    </source>
</evidence>
<feature type="domain" description="FAR1" evidence="1">
    <location>
        <begin position="59"/>
        <end position="141"/>
    </location>
</feature>
<proteinExistence type="predicted"/>
<sequence length="301" mass="35061">MNFKFDNQRITVKEKEECEDIEQLKAQEEHSEEETAKQLSPPEVNTVFNSEGEVYEYCRQHGLQNGFGIMIRNTRKIDGVSMYLTVACHRYGERNQRAVDSLKPKPVVKTNCKARLCAKRMDEDNKWRVTQFDNEHNHNLSPTGIPMNKSFNALEHGGHENMSFSKKDCENYMRIIRRLRLAEGDVVDLQSYFNNAQSIDSNFYYSIDLDDENRIRNLFWADARCRAAYKELRDVVTFDTTYLTNKYDMPFAPFVRVNHHGQSILLGCGLVSNEDIPTFVWLFETWLACMNDNPPNAIITD</sequence>
<dbReference type="EMBL" id="JAUIZM010000006">
    <property type="protein sequence ID" value="KAK1379473.1"/>
    <property type="molecule type" value="Genomic_DNA"/>
</dbReference>
<evidence type="ECO:0000313" key="4">
    <source>
        <dbReference type="Proteomes" id="UP001237642"/>
    </source>
</evidence>
<feature type="domain" description="MULE transposase" evidence="2">
    <location>
        <begin position="235"/>
        <end position="301"/>
    </location>
</feature>
<dbReference type="PANTHER" id="PTHR47718:SF13">
    <property type="entry name" value="OS09G0290500 PROTEIN"/>
    <property type="match status" value="1"/>
</dbReference>